<accession>A0AAU8KWI0</accession>
<dbReference type="EMBL" id="PP841136">
    <property type="protein sequence ID" value="XCN27707.1"/>
    <property type="molecule type" value="Genomic_DNA"/>
</dbReference>
<proteinExistence type="predicted"/>
<reference evidence="1" key="1">
    <citation type="submission" date="2024-05" db="EMBL/GenBank/DDBJ databases">
        <title>Complete Genome Sequences of 14 Acinetobacter baumannii phages isolated in Kenya.</title>
        <authorList>
            <person name="Mwai F."/>
            <person name="Kigen C."/>
            <person name="Makobe C."/>
            <person name="Georges M."/>
            <person name="Mutai I."/>
            <person name="Odoyo E."/>
            <person name="Gachoya M."/>
            <person name="Musila L."/>
        </authorList>
    </citation>
    <scope>NUCLEOTIDE SEQUENCE</scope>
</reference>
<sequence length="38" mass="4483">MHQPPHKYDAYVSFSHSRIMLTKSTIDSSYISFTYNTK</sequence>
<protein>
    <submittedName>
        <fullName evidence="1">Uncharacterized protein</fullName>
    </submittedName>
</protein>
<organism evidence="1">
    <name type="scientific">Acinetobacter phage vB_Ab_1137_KEN_05</name>
    <dbReference type="NCBI Taxonomy" id="3143020"/>
    <lineage>
        <taxon>Viruses</taxon>
    </lineage>
</organism>
<name>A0AAU8KWI0_9VIRU</name>
<evidence type="ECO:0000313" key="1">
    <source>
        <dbReference type="EMBL" id="XCN27707.1"/>
    </source>
</evidence>
<gene>
    <name evidence="1" type="ORF">FEVFDKGT_CDS0055</name>
</gene>